<dbReference type="GO" id="GO:0051536">
    <property type="term" value="F:iron-sulfur cluster binding"/>
    <property type="evidence" value="ECO:0007669"/>
    <property type="project" value="UniProtKB-KW"/>
</dbReference>
<dbReference type="PROSITE" id="PS51918">
    <property type="entry name" value="RADICAL_SAM"/>
    <property type="match status" value="1"/>
</dbReference>
<dbReference type="InterPro" id="IPR058240">
    <property type="entry name" value="rSAM_sf"/>
</dbReference>
<evidence type="ECO:0000313" key="7">
    <source>
        <dbReference type="Proteomes" id="UP000184386"/>
    </source>
</evidence>
<keyword evidence="7" id="KW-1185">Reference proteome</keyword>
<dbReference type="Gene3D" id="3.20.20.70">
    <property type="entry name" value="Aldolase class I"/>
    <property type="match status" value="1"/>
</dbReference>
<keyword evidence="1" id="KW-0949">S-adenosyl-L-methionine</keyword>
<evidence type="ECO:0000313" key="6">
    <source>
        <dbReference type="EMBL" id="SHK00218.1"/>
    </source>
</evidence>
<dbReference type="Proteomes" id="UP000184386">
    <property type="component" value="Unassembled WGS sequence"/>
</dbReference>
<keyword evidence="2" id="KW-0479">Metal-binding</keyword>
<keyword evidence="4" id="KW-0411">Iron-sulfur</keyword>
<accession>A0A1M6NX57</accession>
<feature type="domain" description="Radical SAM core" evidence="5">
    <location>
        <begin position="1"/>
        <end position="216"/>
    </location>
</feature>
<dbReference type="AlphaFoldDB" id="A0A1M6NX57"/>
<dbReference type="GO" id="GO:0003824">
    <property type="term" value="F:catalytic activity"/>
    <property type="evidence" value="ECO:0007669"/>
    <property type="project" value="InterPro"/>
</dbReference>
<name>A0A1M6NX57_9FIRM</name>
<dbReference type="SFLD" id="SFLDS00029">
    <property type="entry name" value="Radical_SAM"/>
    <property type="match status" value="1"/>
</dbReference>
<organism evidence="6 7">
    <name type="scientific">Anaerocolumna jejuensis DSM 15929</name>
    <dbReference type="NCBI Taxonomy" id="1121322"/>
    <lineage>
        <taxon>Bacteria</taxon>
        <taxon>Bacillati</taxon>
        <taxon>Bacillota</taxon>
        <taxon>Clostridia</taxon>
        <taxon>Lachnospirales</taxon>
        <taxon>Lachnospiraceae</taxon>
        <taxon>Anaerocolumna</taxon>
    </lineage>
</organism>
<dbReference type="CDD" id="cd01335">
    <property type="entry name" value="Radical_SAM"/>
    <property type="match status" value="1"/>
</dbReference>
<evidence type="ECO:0000256" key="4">
    <source>
        <dbReference type="ARBA" id="ARBA00023014"/>
    </source>
</evidence>
<dbReference type="SMART" id="SM00729">
    <property type="entry name" value="Elp3"/>
    <property type="match status" value="1"/>
</dbReference>
<protein>
    <submittedName>
        <fullName evidence="6">Radical SAM superfamily enzyme, MoaA/NifB/PqqE/SkfB family</fullName>
    </submittedName>
</protein>
<sequence>MNSVKLVQIEPTTRCNFTCAFCSGRHMEQRDLEFHSFQTVVDRMPELECMELQGEGEPFLHPRIYDMIRYAKDHGIQVSSISNGSLLTAANVEKLLDCGLDSLNISIESPEPEEFKKIRGGDLNKITEGIRRLVKRKEERGTLTPVIGFSVTVLKSTASKLDDIFMLYEKLGMDGGISIQFLNASREYSRHYTEKENGEYLTGKEQLLIRRDYFRRLGHIQINKTAEHFFTRIEEAVKVNSGQAGYCVWLEDAIYINCQGYASSCVYIKDGEHLGLGHVERDGMESILEARRKEQEAIRSCIPTKSCAYINCEVVKQIKNMALN</sequence>
<evidence type="ECO:0000256" key="1">
    <source>
        <dbReference type="ARBA" id="ARBA00022691"/>
    </source>
</evidence>
<dbReference type="GO" id="GO:0046872">
    <property type="term" value="F:metal ion binding"/>
    <property type="evidence" value="ECO:0007669"/>
    <property type="project" value="UniProtKB-KW"/>
</dbReference>
<dbReference type="InterPro" id="IPR007197">
    <property type="entry name" value="rSAM"/>
</dbReference>
<dbReference type="InterPro" id="IPR006638">
    <property type="entry name" value="Elp3/MiaA/NifB-like_rSAM"/>
</dbReference>
<evidence type="ECO:0000256" key="2">
    <source>
        <dbReference type="ARBA" id="ARBA00022723"/>
    </source>
</evidence>
<dbReference type="PANTHER" id="PTHR11228">
    <property type="entry name" value="RADICAL SAM DOMAIN PROTEIN"/>
    <property type="match status" value="1"/>
</dbReference>
<proteinExistence type="predicted"/>
<dbReference type="STRING" id="1121322.SAMN02745136_01495"/>
<dbReference type="OrthoDB" id="9805809at2"/>
<reference evidence="6 7" key="1">
    <citation type="submission" date="2016-11" db="EMBL/GenBank/DDBJ databases">
        <authorList>
            <person name="Jaros S."/>
            <person name="Januszkiewicz K."/>
            <person name="Wedrychowicz H."/>
        </authorList>
    </citation>
    <scope>NUCLEOTIDE SEQUENCE [LARGE SCALE GENOMIC DNA]</scope>
    <source>
        <strain evidence="6 7">DSM 15929</strain>
    </source>
</reference>
<dbReference type="EMBL" id="FRAC01000008">
    <property type="protein sequence ID" value="SHK00218.1"/>
    <property type="molecule type" value="Genomic_DNA"/>
</dbReference>
<gene>
    <name evidence="6" type="ORF">SAMN02745136_01495</name>
</gene>
<evidence type="ECO:0000256" key="3">
    <source>
        <dbReference type="ARBA" id="ARBA00023004"/>
    </source>
</evidence>
<dbReference type="RefSeq" id="WP_073274379.1">
    <property type="nucleotide sequence ID" value="NZ_FRAC01000008.1"/>
</dbReference>
<keyword evidence="3" id="KW-0408">Iron</keyword>
<dbReference type="PANTHER" id="PTHR11228:SF34">
    <property type="entry name" value="TUNGSTEN-CONTAINING ALDEHYDE FERREDOXIN OXIDOREDUCTASE COFACTOR MODIFYING PROTEIN"/>
    <property type="match status" value="1"/>
</dbReference>
<dbReference type="Pfam" id="PF04055">
    <property type="entry name" value="Radical_SAM"/>
    <property type="match status" value="1"/>
</dbReference>
<dbReference type="SFLD" id="SFLDG01067">
    <property type="entry name" value="SPASM/twitch_domain_containing"/>
    <property type="match status" value="1"/>
</dbReference>
<dbReference type="InterPro" id="IPR013785">
    <property type="entry name" value="Aldolase_TIM"/>
</dbReference>
<dbReference type="InterPro" id="IPR050377">
    <property type="entry name" value="Radical_SAM_PqqE_MftC-like"/>
</dbReference>
<dbReference type="SUPFAM" id="SSF102114">
    <property type="entry name" value="Radical SAM enzymes"/>
    <property type="match status" value="1"/>
</dbReference>
<evidence type="ECO:0000259" key="5">
    <source>
        <dbReference type="PROSITE" id="PS51918"/>
    </source>
</evidence>